<keyword evidence="2" id="KW-1185">Reference proteome</keyword>
<accession>A0A1B1NCB0</accession>
<evidence type="ECO:0000313" key="2">
    <source>
        <dbReference type="Proteomes" id="UP000092482"/>
    </source>
</evidence>
<dbReference type="KEGG" id="serj:SGUI_1671"/>
<organism evidence="1 2">
    <name type="scientific">Serinicoccus hydrothermalis</name>
    <dbReference type="NCBI Taxonomy" id="1758689"/>
    <lineage>
        <taxon>Bacteria</taxon>
        <taxon>Bacillati</taxon>
        <taxon>Actinomycetota</taxon>
        <taxon>Actinomycetes</taxon>
        <taxon>Micrococcales</taxon>
        <taxon>Ornithinimicrobiaceae</taxon>
        <taxon>Serinicoccus</taxon>
    </lineage>
</organism>
<proteinExistence type="predicted"/>
<protein>
    <submittedName>
        <fullName evidence="1">Uncharacterized protein</fullName>
    </submittedName>
</protein>
<sequence length="77" mass="8562">MQYGSFICGSPRQLIISSDTVGTTQHEANGRIWEKGWVDHPNTRRSTWTNKSSGASASIYSSNVIISTPGHRRFYCA</sequence>
<name>A0A1B1NCB0_9MICO</name>
<reference evidence="1 2" key="1">
    <citation type="submission" date="2016-03" db="EMBL/GenBank/DDBJ databases">
        <title>Shallow-sea hydrothermal system.</title>
        <authorList>
            <person name="Tang K."/>
        </authorList>
    </citation>
    <scope>NUCLEOTIDE SEQUENCE [LARGE SCALE GENOMIC DNA]</scope>
    <source>
        <strain evidence="1 2">JLT9</strain>
    </source>
</reference>
<gene>
    <name evidence="1" type="ORF">SGUI_1671</name>
</gene>
<dbReference type="AlphaFoldDB" id="A0A1B1NCB0"/>
<dbReference type="EMBL" id="CP014989">
    <property type="protein sequence ID" value="ANS79067.1"/>
    <property type="molecule type" value="Genomic_DNA"/>
</dbReference>
<evidence type="ECO:0000313" key="1">
    <source>
        <dbReference type="EMBL" id="ANS79067.1"/>
    </source>
</evidence>
<dbReference type="Proteomes" id="UP000092482">
    <property type="component" value="Chromosome"/>
</dbReference>